<feature type="chain" id="PRO_5041149147" evidence="2">
    <location>
        <begin position="22"/>
        <end position="82"/>
    </location>
</feature>
<accession>A0A8I1Y233</accession>
<dbReference type="EMBL" id="JAFICZ010000001">
    <property type="protein sequence ID" value="MBP1290955.1"/>
    <property type="molecule type" value="Genomic_DNA"/>
</dbReference>
<gene>
    <name evidence="3" type="ORF">JOH49_000708</name>
</gene>
<proteinExistence type="predicted"/>
<dbReference type="AlphaFoldDB" id="A0A8I1Y233"/>
<keyword evidence="2" id="KW-0732">Signal</keyword>
<dbReference type="RefSeq" id="WP_172648630.1">
    <property type="nucleotide sequence ID" value="NZ_JAFICZ010000001.1"/>
</dbReference>
<reference evidence="3" key="1">
    <citation type="submission" date="2021-02" db="EMBL/GenBank/DDBJ databases">
        <title>Genomic Encyclopedia of Type Strains, Phase IV (KMG-V): Genome sequencing to study the core and pangenomes of soil and plant-associated prokaryotes.</title>
        <authorList>
            <person name="Whitman W."/>
        </authorList>
    </citation>
    <scope>NUCLEOTIDE SEQUENCE</scope>
    <source>
        <strain evidence="3">USDA 406</strain>
    </source>
</reference>
<name>A0A8I1Y233_BRAEL</name>
<evidence type="ECO:0000313" key="4">
    <source>
        <dbReference type="Proteomes" id="UP000673383"/>
    </source>
</evidence>
<feature type="region of interest" description="Disordered" evidence="1">
    <location>
        <begin position="28"/>
        <end position="82"/>
    </location>
</feature>
<comment type="caution">
    <text evidence="3">The sequence shown here is derived from an EMBL/GenBank/DDBJ whole genome shotgun (WGS) entry which is preliminary data.</text>
</comment>
<sequence>MRILAQVLAVILLLSSGVASFAGEIAKPGRSSPALTNGEGQPKVTKQKNTHRLQGMMDQRDWDHRKAGRDWRMRGDNENLGQ</sequence>
<feature type="signal peptide" evidence="2">
    <location>
        <begin position="1"/>
        <end position="21"/>
    </location>
</feature>
<evidence type="ECO:0000256" key="2">
    <source>
        <dbReference type="SAM" id="SignalP"/>
    </source>
</evidence>
<dbReference type="Proteomes" id="UP000673383">
    <property type="component" value="Unassembled WGS sequence"/>
</dbReference>
<evidence type="ECO:0000313" key="3">
    <source>
        <dbReference type="EMBL" id="MBP1290955.1"/>
    </source>
</evidence>
<organism evidence="3 4">
    <name type="scientific">Bradyrhizobium elkanii</name>
    <dbReference type="NCBI Taxonomy" id="29448"/>
    <lineage>
        <taxon>Bacteria</taxon>
        <taxon>Pseudomonadati</taxon>
        <taxon>Pseudomonadota</taxon>
        <taxon>Alphaproteobacteria</taxon>
        <taxon>Hyphomicrobiales</taxon>
        <taxon>Nitrobacteraceae</taxon>
        <taxon>Bradyrhizobium</taxon>
    </lineage>
</organism>
<evidence type="ECO:0000256" key="1">
    <source>
        <dbReference type="SAM" id="MobiDB-lite"/>
    </source>
</evidence>
<protein>
    <submittedName>
        <fullName evidence="3">Uncharacterized protein</fullName>
    </submittedName>
</protein>
<feature type="compositionally biased region" description="Basic and acidic residues" evidence="1">
    <location>
        <begin position="58"/>
        <end position="82"/>
    </location>
</feature>